<accession>A0AAV2FWX8</accession>
<dbReference type="AlphaFoldDB" id="A0AAV2FWX8"/>
<evidence type="ECO:0000313" key="2">
    <source>
        <dbReference type="Proteomes" id="UP001497516"/>
    </source>
</evidence>
<proteinExistence type="predicted"/>
<dbReference type="EMBL" id="OZ034820">
    <property type="protein sequence ID" value="CAL1402492.1"/>
    <property type="molecule type" value="Genomic_DNA"/>
</dbReference>
<keyword evidence="2" id="KW-1185">Reference proteome</keyword>
<reference evidence="1 2" key="1">
    <citation type="submission" date="2024-04" db="EMBL/GenBank/DDBJ databases">
        <authorList>
            <person name="Fracassetti M."/>
        </authorList>
    </citation>
    <scope>NUCLEOTIDE SEQUENCE [LARGE SCALE GENOMIC DNA]</scope>
</reference>
<gene>
    <name evidence="1" type="ORF">LTRI10_LOCUS42486</name>
</gene>
<dbReference type="Proteomes" id="UP001497516">
    <property type="component" value="Chromosome 7"/>
</dbReference>
<name>A0AAV2FWX8_9ROSI</name>
<sequence>MRRHLPSPQFHSSNCLPSICSSFTLPLVAAPPSPSPSIETSDRLVEGKIGAEDIGNFLAADQLTSILPPAQQSRCNDGVGRVASLWIWISVSINSQRLRG</sequence>
<protein>
    <submittedName>
        <fullName evidence="1">Uncharacterized protein</fullName>
    </submittedName>
</protein>
<organism evidence="1 2">
    <name type="scientific">Linum trigynum</name>
    <dbReference type="NCBI Taxonomy" id="586398"/>
    <lineage>
        <taxon>Eukaryota</taxon>
        <taxon>Viridiplantae</taxon>
        <taxon>Streptophyta</taxon>
        <taxon>Embryophyta</taxon>
        <taxon>Tracheophyta</taxon>
        <taxon>Spermatophyta</taxon>
        <taxon>Magnoliopsida</taxon>
        <taxon>eudicotyledons</taxon>
        <taxon>Gunneridae</taxon>
        <taxon>Pentapetalae</taxon>
        <taxon>rosids</taxon>
        <taxon>fabids</taxon>
        <taxon>Malpighiales</taxon>
        <taxon>Linaceae</taxon>
        <taxon>Linum</taxon>
    </lineage>
</organism>
<evidence type="ECO:0000313" key="1">
    <source>
        <dbReference type="EMBL" id="CAL1402492.1"/>
    </source>
</evidence>